<gene>
    <name evidence="1" type="ORF">HYH03_014295</name>
</gene>
<protein>
    <submittedName>
        <fullName evidence="1">Uncharacterized protein</fullName>
    </submittedName>
</protein>
<reference evidence="1" key="1">
    <citation type="journal article" date="2020" name="bioRxiv">
        <title>Comparative genomics of Chlamydomonas.</title>
        <authorList>
            <person name="Craig R.J."/>
            <person name="Hasan A.R."/>
            <person name="Ness R.W."/>
            <person name="Keightley P.D."/>
        </authorList>
    </citation>
    <scope>NUCLEOTIDE SEQUENCE</scope>
    <source>
        <strain evidence="1">CCAP 11/70</strain>
    </source>
</reference>
<proteinExistence type="predicted"/>
<comment type="caution">
    <text evidence="1">The sequence shown here is derived from an EMBL/GenBank/DDBJ whole genome shotgun (WGS) entry which is preliminary data.</text>
</comment>
<name>A0A835XNZ4_9CHLO</name>
<dbReference type="Proteomes" id="UP000612055">
    <property type="component" value="Unassembled WGS sequence"/>
</dbReference>
<accession>A0A835XNZ4</accession>
<sequence length="290" mass="31683">MKLRKEEWQAAFVVDIEQFGYESPPWIDNSALALACSALPVRGMDPYKEFITFGVRDESLAVCVAMRPCDVGEQQEFLFGLSGIAIQLSFMALTPKFVGFSLFKKFAQSSIQPMWDVTSDNLALAVQSLSVHAKSVGQVSLAINMFFARIEITATGNLGLDMDPRGDNNFDNGDHAAVLDLTVAPTITYDPSWQTGIGKFIVGYPAGGLGGLTSVYWRYIDNSNLDLKVAYGGTGSVFDDLVSIIKVDGQPLSSTITQFIDSLPAINTPANFHSMLLKQMQPARAWLRTC</sequence>
<dbReference type="AlphaFoldDB" id="A0A835XNZ4"/>
<evidence type="ECO:0000313" key="2">
    <source>
        <dbReference type="Proteomes" id="UP000612055"/>
    </source>
</evidence>
<dbReference type="EMBL" id="JAEHOE010000102">
    <property type="protein sequence ID" value="KAG2487049.1"/>
    <property type="molecule type" value="Genomic_DNA"/>
</dbReference>
<evidence type="ECO:0000313" key="1">
    <source>
        <dbReference type="EMBL" id="KAG2487049.1"/>
    </source>
</evidence>
<organism evidence="1 2">
    <name type="scientific">Edaphochlamys debaryana</name>
    <dbReference type="NCBI Taxonomy" id="47281"/>
    <lineage>
        <taxon>Eukaryota</taxon>
        <taxon>Viridiplantae</taxon>
        <taxon>Chlorophyta</taxon>
        <taxon>core chlorophytes</taxon>
        <taxon>Chlorophyceae</taxon>
        <taxon>CS clade</taxon>
        <taxon>Chlamydomonadales</taxon>
        <taxon>Chlamydomonadales incertae sedis</taxon>
        <taxon>Edaphochlamys</taxon>
    </lineage>
</organism>
<keyword evidence="2" id="KW-1185">Reference proteome</keyword>